<keyword evidence="3" id="KW-1185">Reference proteome</keyword>
<sequence length="182" mass="19956">MKKKLIYGLTTGAVLVAALAFLGLNYATNADDSVTNDTTEVAVTTTNDNVETSVFVTDGKVGTTAAKNEFSGNLGSFEAEITGSKERQFTIRSIIEDYIRFPEFNDVDSLDDSYLTTEDELIQALPPFEIDDGEEFNYHGGYSIYPPENQAINPSPEFPEDALTIKEAKQLLNDYKASIGVE</sequence>
<keyword evidence="1" id="KW-0732">Signal</keyword>
<accession>A0A934PB57</accession>
<evidence type="ECO:0000256" key="1">
    <source>
        <dbReference type="SAM" id="SignalP"/>
    </source>
</evidence>
<gene>
    <name evidence="2" type="ORF">JHK64_06630</name>
</gene>
<organism evidence="2 3">
    <name type="scientific">Streptococcus zalophi</name>
    <dbReference type="NCBI Taxonomy" id="640031"/>
    <lineage>
        <taxon>Bacteria</taxon>
        <taxon>Bacillati</taxon>
        <taxon>Bacillota</taxon>
        <taxon>Bacilli</taxon>
        <taxon>Lactobacillales</taxon>
        <taxon>Streptococcaceae</taxon>
        <taxon>Streptococcus</taxon>
    </lineage>
</organism>
<evidence type="ECO:0000313" key="2">
    <source>
        <dbReference type="EMBL" id="MBJ8350299.1"/>
    </source>
</evidence>
<dbReference type="AlphaFoldDB" id="A0A934PB57"/>
<proteinExistence type="predicted"/>
<protein>
    <submittedName>
        <fullName evidence="2">Uncharacterized protein</fullName>
    </submittedName>
</protein>
<dbReference type="RefSeq" id="WP_199568211.1">
    <property type="nucleotide sequence ID" value="NZ_JAENBP010000009.1"/>
</dbReference>
<evidence type="ECO:0000313" key="3">
    <source>
        <dbReference type="Proteomes" id="UP000644875"/>
    </source>
</evidence>
<name>A0A934PB57_9STRE</name>
<reference evidence="2 3" key="1">
    <citation type="journal article" date="2021" name="Int. J. Syst. Evol. Microbiol.">
        <title>Streptococcus vicugnae sp. nov., isolated from faeces of alpacas (Vicugna pacos) and cattle (Bos taurus), Streptococcus zalophi sp. nov., and Streptococcus pacificus sp. nov., isolated from respiratory tract of California sea lions (Zalophus californianus).</title>
        <authorList>
            <person name="Volokhov D.V."/>
            <person name="Zagorodnyaya T.A."/>
            <person name="Shen Z."/>
            <person name="Blom J."/>
            <person name="Furtak V.A."/>
            <person name="Eisenberg T."/>
            <person name="Fan P."/>
            <person name="Jeong K.C."/>
            <person name="Gao Y."/>
            <person name="Zhang S."/>
            <person name="Amselle M."/>
        </authorList>
    </citation>
    <scope>NUCLEOTIDE SEQUENCE [LARGE SCALE GENOMIC DNA]</scope>
    <source>
        <strain evidence="3">CSL7508-lung</strain>
    </source>
</reference>
<feature type="signal peptide" evidence="1">
    <location>
        <begin position="1"/>
        <end position="30"/>
    </location>
</feature>
<dbReference type="Proteomes" id="UP000644875">
    <property type="component" value="Unassembled WGS sequence"/>
</dbReference>
<feature type="chain" id="PRO_5039550042" evidence="1">
    <location>
        <begin position="31"/>
        <end position="182"/>
    </location>
</feature>
<dbReference type="EMBL" id="JAENBP010000009">
    <property type="protein sequence ID" value="MBJ8350299.1"/>
    <property type="molecule type" value="Genomic_DNA"/>
</dbReference>
<comment type="caution">
    <text evidence="2">The sequence shown here is derived from an EMBL/GenBank/DDBJ whole genome shotgun (WGS) entry which is preliminary data.</text>
</comment>